<protein>
    <recommendedName>
        <fullName evidence="2">CHRD domain-containing protein</fullName>
    </recommendedName>
</protein>
<accession>A0A2M8LPM2</accession>
<reference evidence="3 4" key="1">
    <citation type="submission" date="2017-11" db="EMBL/GenBank/DDBJ databases">
        <title>Streptomyces carmine sp. nov., a novel actinomycete isolated from Sophora alopecuroides in Xinjiang, China.</title>
        <authorList>
            <person name="Wang Y."/>
            <person name="Luo X."/>
            <person name="Wan C."/>
            <person name="Zhang L."/>
        </authorList>
    </citation>
    <scope>NUCLEOTIDE SEQUENCE [LARGE SCALE GENOMIC DNA]</scope>
    <source>
        <strain evidence="3 4">TRM SA0054</strain>
    </source>
</reference>
<dbReference type="SMART" id="SM00754">
    <property type="entry name" value="CHRD"/>
    <property type="match status" value="2"/>
</dbReference>
<evidence type="ECO:0000313" key="3">
    <source>
        <dbReference type="EMBL" id="PJE93901.1"/>
    </source>
</evidence>
<feature type="chain" id="PRO_5014973949" description="CHRD domain-containing protein" evidence="1">
    <location>
        <begin position="27"/>
        <end position="305"/>
    </location>
</feature>
<dbReference type="RefSeq" id="WP_100205571.1">
    <property type="nucleotide sequence ID" value="NZ_PGGW01000071.1"/>
</dbReference>
<keyword evidence="4" id="KW-1185">Reference proteome</keyword>
<dbReference type="EMBL" id="PGGW01000071">
    <property type="protein sequence ID" value="PJE93901.1"/>
    <property type="molecule type" value="Genomic_DNA"/>
</dbReference>
<dbReference type="Pfam" id="PF07452">
    <property type="entry name" value="CHRD"/>
    <property type="match status" value="2"/>
</dbReference>
<feature type="domain" description="CHRD" evidence="2">
    <location>
        <begin position="42"/>
        <end position="170"/>
    </location>
</feature>
<feature type="signal peptide" evidence="1">
    <location>
        <begin position="1"/>
        <end position="26"/>
    </location>
</feature>
<dbReference type="AlphaFoldDB" id="A0A2M8LPM2"/>
<evidence type="ECO:0000259" key="2">
    <source>
        <dbReference type="PROSITE" id="PS50933"/>
    </source>
</evidence>
<dbReference type="PROSITE" id="PS50933">
    <property type="entry name" value="CHRD"/>
    <property type="match status" value="1"/>
</dbReference>
<comment type="caution">
    <text evidence="3">The sequence shown here is derived from an EMBL/GenBank/DDBJ whole genome shotgun (WGS) entry which is preliminary data.</text>
</comment>
<name>A0A2M8LPM2_9ACTN</name>
<gene>
    <name evidence="3" type="ORF">CUT44_32455</name>
</gene>
<organism evidence="3 4">
    <name type="scientific">Streptomyces carminius</name>
    <dbReference type="NCBI Taxonomy" id="2665496"/>
    <lineage>
        <taxon>Bacteria</taxon>
        <taxon>Bacillati</taxon>
        <taxon>Actinomycetota</taxon>
        <taxon>Actinomycetes</taxon>
        <taxon>Kitasatosporales</taxon>
        <taxon>Streptomycetaceae</taxon>
        <taxon>Streptomyces</taxon>
    </lineage>
</organism>
<sequence>MRRRFLPLSAAALALALLGGVPGASAAPAAPTPGALHTTRGASFSLAAKLTGDQEVRDPGGPAAGDGQGRAIALITVKGKRLVYALKWQGIRPPSAGHIHIGGAGRNGDVKIPLFTTAMPKTARSAAGRVTVGTKALKALAAHPGGFYVNLHTEEFPGGAVRGQLRHLKKKVNPLAVFTAGKLRALASGFQEIGEDGEPFAGDLDGYGVGFVQPRGGRADYSVAWLNIGSPTAAHVHQGGPGVNGRVRFPLFTQPVPENVFALGGTVGGLDPAGLKRIAANAPGFYLNLHNEEFPDGAVRGQLGH</sequence>
<proteinExistence type="predicted"/>
<dbReference type="Proteomes" id="UP000230407">
    <property type="component" value="Unassembled WGS sequence"/>
</dbReference>
<dbReference type="InterPro" id="IPR010895">
    <property type="entry name" value="CHRD"/>
</dbReference>
<keyword evidence="1" id="KW-0732">Signal</keyword>
<evidence type="ECO:0000313" key="4">
    <source>
        <dbReference type="Proteomes" id="UP000230407"/>
    </source>
</evidence>
<evidence type="ECO:0000256" key="1">
    <source>
        <dbReference type="SAM" id="SignalP"/>
    </source>
</evidence>